<dbReference type="Proteomes" id="UP000681356">
    <property type="component" value="Unassembled WGS sequence"/>
</dbReference>
<dbReference type="EMBL" id="JAGTUU010000004">
    <property type="protein sequence ID" value="MBS0124509.1"/>
    <property type="molecule type" value="Genomic_DNA"/>
</dbReference>
<reference evidence="1" key="1">
    <citation type="submission" date="2021-04" db="EMBL/GenBank/DDBJ databases">
        <authorList>
            <person name="Yoon J."/>
        </authorList>
    </citation>
    <scope>NUCLEOTIDE SEQUENCE</scope>
    <source>
        <strain evidence="1">KMU-90</strain>
    </source>
</reference>
<evidence type="ECO:0000313" key="1">
    <source>
        <dbReference type="EMBL" id="MBS0124509.1"/>
    </source>
</evidence>
<proteinExistence type="predicted"/>
<keyword evidence="2" id="KW-1185">Reference proteome</keyword>
<evidence type="ECO:0000313" key="2">
    <source>
        <dbReference type="Proteomes" id="UP000681356"/>
    </source>
</evidence>
<name>A0A8J7WG39_9RHOB</name>
<accession>A0A8J7WG39</accession>
<comment type="caution">
    <text evidence="1">The sequence shown here is derived from an EMBL/GenBank/DDBJ whole genome shotgun (WGS) entry which is preliminary data.</text>
</comment>
<dbReference type="RefSeq" id="WP_212536481.1">
    <property type="nucleotide sequence ID" value="NZ_JAGTUU010000004.1"/>
</dbReference>
<dbReference type="AlphaFoldDB" id="A0A8J7WG39"/>
<protein>
    <submittedName>
        <fullName evidence="1">Uncharacterized protein</fullName>
    </submittedName>
</protein>
<sequence length="151" mass="16963">MKPHPDFVDTTLPRQAGVGAWHLTPLSVAQVDEDFEAVTESERVLVGIFGSDWPIGLTLEGNLIDMGWHDREFIAKRSFAWIIRDAEGRYSGCAYLYPEIGARGQGEVVTWMTDTRDRLARLAAFNAAFRDWLAAYLPEGYALAWTSNDQP</sequence>
<gene>
    <name evidence="1" type="ORF">KB874_10210</name>
</gene>
<organism evidence="1 2">
    <name type="scientific">Thetidibacter halocola</name>
    <dbReference type="NCBI Taxonomy" id="2827239"/>
    <lineage>
        <taxon>Bacteria</taxon>
        <taxon>Pseudomonadati</taxon>
        <taxon>Pseudomonadota</taxon>
        <taxon>Alphaproteobacteria</taxon>
        <taxon>Rhodobacterales</taxon>
        <taxon>Roseobacteraceae</taxon>
        <taxon>Thetidibacter</taxon>
    </lineage>
</organism>